<name>A0ACB8BY44_9AGAM</name>
<gene>
    <name evidence="1" type="ORF">BV22DRAFT_999712</name>
</gene>
<evidence type="ECO:0000313" key="2">
    <source>
        <dbReference type="Proteomes" id="UP000790709"/>
    </source>
</evidence>
<dbReference type="Proteomes" id="UP000790709">
    <property type="component" value="Unassembled WGS sequence"/>
</dbReference>
<sequence length="100" mass="11966">MAGPNLEVFKFGLYLFVPVVALLHFGDPQWYRDHVLPYKDRLFPPDERTYSRIPTDQSAIRDELARIKAEKLARRMEREKEHLQATTQSENTKGWFKSWW</sequence>
<protein>
    <submittedName>
        <fullName evidence="1">Uncharacterized protein</fullName>
    </submittedName>
</protein>
<comment type="caution">
    <text evidence="1">The sequence shown here is derived from an EMBL/GenBank/DDBJ whole genome shotgun (WGS) entry which is preliminary data.</text>
</comment>
<keyword evidence="2" id="KW-1185">Reference proteome</keyword>
<accession>A0ACB8BY44</accession>
<reference evidence="1" key="1">
    <citation type="journal article" date="2021" name="New Phytol.">
        <title>Evolutionary innovations through gain and loss of genes in the ectomycorrhizal Boletales.</title>
        <authorList>
            <person name="Wu G."/>
            <person name="Miyauchi S."/>
            <person name="Morin E."/>
            <person name="Kuo A."/>
            <person name="Drula E."/>
            <person name="Varga T."/>
            <person name="Kohler A."/>
            <person name="Feng B."/>
            <person name="Cao Y."/>
            <person name="Lipzen A."/>
            <person name="Daum C."/>
            <person name="Hundley H."/>
            <person name="Pangilinan J."/>
            <person name="Johnson J."/>
            <person name="Barry K."/>
            <person name="LaButti K."/>
            <person name="Ng V."/>
            <person name="Ahrendt S."/>
            <person name="Min B."/>
            <person name="Choi I.G."/>
            <person name="Park H."/>
            <person name="Plett J.M."/>
            <person name="Magnuson J."/>
            <person name="Spatafora J.W."/>
            <person name="Nagy L.G."/>
            <person name="Henrissat B."/>
            <person name="Grigoriev I.V."/>
            <person name="Yang Z.L."/>
            <person name="Xu J."/>
            <person name="Martin F.M."/>
        </authorList>
    </citation>
    <scope>NUCLEOTIDE SEQUENCE</scope>
    <source>
        <strain evidence="1">KUC20120723A-06</strain>
    </source>
</reference>
<evidence type="ECO:0000313" key="1">
    <source>
        <dbReference type="EMBL" id="KAH7930876.1"/>
    </source>
</evidence>
<dbReference type="EMBL" id="MU266329">
    <property type="protein sequence ID" value="KAH7930876.1"/>
    <property type="molecule type" value="Genomic_DNA"/>
</dbReference>
<organism evidence="1 2">
    <name type="scientific">Leucogyrophana mollusca</name>
    <dbReference type="NCBI Taxonomy" id="85980"/>
    <lineage>
        <taxon>Eukaryota</taxon>
        <taxon>Fungi</taxon>
        <taxon>Dikarya</taxon>
        <taxon>Basidiomycota</taxon>
        <taxon>Agaricomycotina</taxon>
        <taxon>Agaricomycetes</taxon>
        <taxon>Agaricomycetidae</taxon>
        <taxon>Boletales</taxon>
        <taxon>Boletales incertae sedis</taxon>
        <taxon>Leucogyrophana</taxon>
    </lineage>
</organism>
<proteinExistence type="predicted"/>